<evidence type="ECO:0000256" key="1">
    <source>
        <dbReference type="SAM" id="MobiDB-lite"/>
    </source>
</evidence>
<dbReference type="EMBL" id="LSLI01000092">
    <property type="protein sequence ID" value="KXS31187.1"/>
    <property type="molecule type" value="Genomic_DNA"/>
</dbReference>
<protein>
    <submittedName>
        <fullName evidence="2">Uncharacterized protein</fullName>
    </submittedName>
</protein>
<reference evidence="2 3" key="2">
    <citation type="submission" date="2016-03" db="EMBL/GenBank/DDBJ databases">
        <title>New uncultured bacterium of the family Gallionellaceae from acid mine drainage: description and reconstruction of genome based on metagenomic analysis of microbial community.</title>
        <authorList>
            <person name="Kadnikov V."/>
            <person name="Ivasenko D."/>
            <person name="Beletsky A."/>
            <person name="Mardanov A."/>
            <person name="Danilova E."/>
            <person name="Pimenov N."/>
            <person name="Karnachuk O."/>
            <person name="Ravin N."/>
        </authorList>
    </citation>
    <scope>NUCLEOTIDE SEQUENCE [LARGE SCALE GENOMIC DNA]</scope>
    <source>
        <strain evidence="2">ShG14-8</strain>
    </source>
</reference>
<dbReference type="AlphaFoldDB" id="A0A139BQA6"/>
<comment type="caution">
    <text evidence="2">The sequence shown here is derived from an EMBL/GenBank/DDBJ whole genome shotgun (WGS) entry which is preliminary data.</text>
</comment>
<gene>
    <name evidence="2" type="ORF">AWT59_2675</name>
</gene>
<proteinExistence type="predicted"/>
<evidence type="ECO:0000313" key="3">
    <source>
        <dbReference type="Proteomes" id="UP000070578"/>
    </source>
</evidence>
<dbReference type="Proteomes" id="UP000070578">
    <property type="component" value="Unassembled WGS sequence"/>
</dbReference>
<reference evidence="2 3" key="1">
    <citation type="submission" date="2016-02" db="EMBL/GenBank/DDBJ databases">
        <authorList>
            <person name="Wen L."/>
            <person name="He K."/>
            <person name="Yang H."/>
        </authorList>
    </citation>
    <scope>NUCLEOTIDE SEQUENCE [LARGE SCALE GENOMIC DNA]</scope>
    <source>
        <strain evidence="2">ShG14-8</strain>
    </source>
</reference>
<organism evidence="2 3">
    <name type="scientific">Candidatus Gallionella acididurans</name>
    <dbReference type="NCBI Taxonomy" id="1796491"/>
    <lineage>
        <taxon>Bacteria</taxon>
        <taxon>Pseudomonadati</taxon>
        <taxon>Pseudomonadota</taxon>
        <taxon>Betaproteobacteria</taxon>
        <taxon>Nitrosomonadales</taxon>
        <taxon>Gallionellaceae</taxon>
        <taxon>Gallionella</taxon>
    </lineage>
</organism>
<sequence length="128" mass="14858">MHHHFHYSPSKLIDALQALQWNYNELKGSNWSHRMTDTSQYESQLKHIDELLERASKGVARSPLHADTHPQIAKAKSERDRLAKNLDVLRKMSPNQLSEEILEESGPMGIWDALAQQLEHLVERLEQK</sequence>
<feature type="region of interest" description="Disordered" evidence="1">
    <location>
        <begin position="59"/>
        <end position="79"/>
    </location>
</feature>
<evidence type="ECO:0000313" key="2">
    <source>
        <dbReference type="EMBL" id="KXS31187.1"/>
    </source>
</evidence>
<accession>A0A139BQA6</accession>
<name>A0A139BQA6_9PROT</name>